<gene>
    <name evidence="1" type="ORF">LCGC14_2113060</name>
</gene>
<evidence type="ECO:0000313" key="1">
    <source>
        <dbReference type="EMBL" id="KKL69624.1"/>
    </source>
</evidence>
<organism evidence="1">
    <name type="scientific">marine sediment metagenome</name>
    <dbReference type="NCBI Taxonomy" id="412755"/>
    <lineage>
        <taxon>unclassified sequences</taxon>
        <taxon>metagenomes</taxon>
        <taxon>ecological metagenomes</taxon>
    </lineage>
</organism>
<proteinExistence type="predicted"/>
<sequence>MFEAIIVFALLGLPAGAPETTTLIGGPFNSFGDCERARMKTSASLKLNPRVIIKKNKCQVVVTLNG</sequence>
<accession>A0A0F9E6K7</accession>
<dbReference type="AlphaFoldDB" id="A0A0F9E6K7"/>
<reference evidence="1" key="1">
    <citation type="journal article" date="2015" name="Nature">
        <title>Complex archaea that bridge the gap between prokaryotes and eukaryotes.</title>
        <authorList>
            <person name="Spang A."/>
            <person name="Saw J.H."/>
            <person name="Jorgensen S.L."/>
            <person name="Zaremba-Niedzwiedzka K."/>
            <person name="Martijn J."/>
            <person name="Lind A.E."/>
            <person name="van Eijk R."/>
            <person name="Schleper C."/>
            <person name="Guy L."/>
            <person name="Ettema T.J."/>
        </authorList>
    </citation>
    <scope>NUCLEOTIDE SEQUENCE</scope>
</reference>
<name>A0A0F9E6K7_9ZZZZ</name>
<dbReference type="EMBL" id="LAZR01026153">
    <property type="protein sequence ID" value="KKL69624.1"/>
    <property type="molecule type" value="Genomic_DNA"/>
</dbReference>
<protein>
    <submittedName>
        <fullName evidence="1">Uncharacterized protein</fullName>
    </submittedName>
</protein>
<comment type="caution">
    <text evidence="1">The sequence shown here is derived from an EMBL/GenBank/DDBJ whole genome shotgun (WGS) entry which is preliminary data.</text>
</comment>